<keyword evidence="2" id="KW-1185">Reference proteome</keyword>
<evidence type="ECO:0000313" key="2">
    <source>
        <dbReference type="Proteomes" id="UP000615326"/>
    </source>
</evidence>
<dbReference type="EMBL" id="WOSW01000026">
    <property type="protein sequence ID" value="NHO33390.1"/>
    <property type="molecule type" value="Genomic_DNA"/>
</dbReference>
<accession>A0ABX0KG39</accession>
<reference evidence="1 2" key="1">
    <citation type="journal article" date="2020" name="Int. J. Syst. Evol. Microbiol.">
        <title>Novel acetic acid bacteria from cider fermentations: Acetobacter conturbans sp. nov. and Acetobacter fallax sp. nov.</title>
        <authorList>
            <person name="Sombolestani A.S."/>
            <person name="Cleenwerck I."/>
            <person name="Cnockaert M."/>
            <person name="Borremans W."/>
            <person name="Wieme A.D."/>
            <person name="De Vuyst L."/>
            <person name="Vandamme P."/>
        </authorList>
    </citation>
    <scope>NUCLEOTIDE SEQUENCE [LARGE SCALE GENOMIC DNA]</scope>
    <source>
        <strain evidence="1 2">LMG 1637</strain>
    </source>
</reference>
<sequence>MALEERIIFQPYTWKKGGRRPVLEPGTPIACRDAEEGLRRLEKVRSGQISVDGAQVVRIAVDDEAGDYDEPEYLGSVGDVPDTER</sequence>
<gene>
    <name evidence="1" type="ORF">GOB84_12600</name>
</gene>
<organism evidence="1 2">
    <name type="scientific">Acetobacter fallax</name>
    <dbReference type="NCBI Taxonomy" id="1737473"/>
    <lineage>
        <taxon>Bacteria</taxon>
        <taxon>Pseudomonadati</taxon>
        <taxon>Pseudomonadota</taxon>
        <taxon>Alphaproteobacteria</taxon>
        <taxon>Acetobacterales</taxon>
        <taxon>Acetobacteraceae</taxon>
        <taxon>Acetobacter</taxon>
    </lineage>
</organism>
<evidence type="ECO:0000313" key="1">
    <source>
        <dbReference type="EMBL" id="NHO33390.1"/>
    </source>
</evidence>
<dbReference type="RefSeq" id="WP_173577910.1">
    <property type="nucleotide sequence ID" value="NZ_WOSW01000026.1"/>
</dbReference>
<comment type="caution">
    <text evidence="1">The sequence shown here is derived from an EMBL/GenBank/DDBJ whole genome shotgun (WGS) entry which is preliminary data.</text>
</comment>
<proteinExistence type="predicted"/>
<name>A0ABX0KG39_9PROT</name>
<dbReference type="Proteomes" id="UP000615326">
    <property type="component" value="Unassembled WGS sequence"/>
</dbReference>
<protein>
    <submittedName>
        <fullName evidence="1">Uncharacterized protein</fullName>
    </submittedName>
</protein>